<sequence length="300" mass="32151">MAETVVRIVETAGARLHTEAAGTGPDLVLISGGGGDAGMYEAVVPLLADSFRVITFDRRGNSRSPLTEPRAAIDVATQAADVIAVLDAYAIERAHIFGSSGAAIITLELLAASEDRLIDAIVHEPPLVQLLPVESPARQEIADIGALAVAKSPMRAFAAFGVLTMPNVPWILRSSPGQTLLAGASRVSLAIGAALRRITRTQPSTMTRQLNNADLLLRRELPAFCFDYHPDLAALRKVEVPWRLATGRESVDKPYYVAAHALADELGRDCVEFPGGHVPYQLQPEQFVARLVALFDEMSA</sequence>
<accession>A0ABZ1Z1N0</accession>
<dbReference type="PANTHER" id="PTHR43433:SF5">
    <property type="entry name" value="AB HYDROLASE-1 DOMAIN-CONTAINING PROTEIN"/>
    <property type="match status" value="1"/>
</dbReference>
<evidence type="ECO:0000259" key="1">
    <source>
        <dbReference type="Pfam" id="PF12697"/>
    </source>
</evidence>
<dbReference type="Proteomes" id="UP001432062">
    <property type="component" value="Chromosome"/>
</dbReference>
<dbReference type="InterPro" id="IPR000073">
    <property type="entry name" value="AB_hydrolase_1"/>
</dbReference>
<keyword evidence="3" id="KW-1185">Reference proteome</keyword>
<dbReference type="Gene3D" id="3.40.50.1820">
    <property type="entry name" value="alpha/beta hydrolase"/>
    <property type="match status" value="1"/>
</dbReference>
<dbReference type="EMBL" id="CP109441">
    <property type="protein sequence ID" value="WUV49393.1"/>
    <property type="molecule type" value="Genomic_DNA"/>
</dbReference>
<dbReference type="GO" id="GO:0016787">
    <property type="term" value="F:hydrolase activity"/>
    <property type="evidence" value="ECO:0007669"/>
    <property type="project" value="UniProtKB-KW"/>
</dbReference>
<dbReference type="Pfam" id="PF12697">
    <property type="entry name" value="Abhydrolase_6"/>
    <property type="match status" value="1"/>
</dbReference>
<reference evidence="2" key="1">
    <citation type="submission" date="2022-10" db="EMBL/GenBank/DDBJ databases">
        <title>The complete genomes of actinobacterial strains from the NBC collection.</title>
        <authorList>
            <person name="Joergensen T.S."/>
            <person name="Alvarez Arevalo M."/>
            <person name="Sterndorff E.B."/>
            <person name="Faurdal D."/>
            <person name="Vuksanovic O."/>
            <person name="Mourched A.-S."/>
            <person name="Charusanti P."/>
            <person name="Shaw S."/>
            <person name="Blin K."/>
            <person name="Weber T."/>
        </authorList>
    </citation>
    <scope>NUCLEOTIDE SEQUENCE</scope>
    <source>
        <strain evidence="2">NBC_01482</strain>
    </source>
</reference>
<evidence type="ECO:0000313" key="2">
    <source>
        <dbReference type="EMBL" id="WUV49393.1"/>
    </source>
</evidence>
<keyword evidence="2" id="KW-0378">Hydrolase</keyword>
<dbReference type="InterPro" id="IPR050471">
    <property type="entry name" value="AB_hydrolase"/>
</dbReference>
<gene>
    <name evidence="2" type="ORF">OG563_14995</name>
</gene>
<dbReference type="SUPFAM" id="SSF53474">
    <property type="entry name" value="alpha/beta-Hydrolases"/>
    <property type="match status" value="1"/>
</dbReference>
<evidence type="ECO:0000313" key="3">
    <source>
        <dbReference type="Proteomes" id="UP001432062"/>
    </source>
</evidence>
<dbReference type="RefSeq" id="WP_329413913.1">
    <property type="nucleotide sequence ID" value="NZ_CP109441.1"/>
</dbReference>
<dbReference type="PANTHER" id="PTHR43433">
    <property type="entry name" value="HYDROLASE, ALPHA/BETA FOLD FAMILY PROTEIN"/>
    <property type="match status" value="1"/>
</dbReference>
<name>A0ABZ1Z1N0_9NOCA</name>
<protein>
    <submittedName>
        <fullName evidence="2">Alpha/beta hydrolase</fullName>
    </submittedName>
</protein>
<feature type="domain" description="AB hydrolase-1" evidence="1">
    <location>
        <begin position="27"/>
        <end position="289"/>
    </location>
</feature>
<dbReference type="InterPro" id="IPR029058">
    <property type="entry name" value="AB_hydrolase_fold"/>
</dbReference>
<proteinExistence type="predicted"/>
<organism evidence="2 3">
    <name type="scientific">Nocardia vinacea</name>
    <dbReference type="NCBI Taxonomy" id="96468"/>
    <lineage>
        <taxon>Bacteria</taxon>
        <taxon>Bacillati</taxon>
        <taxon>Actinomycetota</taxon>
        <taxon>Actinomycetes</taxon>
        <taxon>Mycobacteriales</taxon>
        <taxon>Nocardiaceae</taxon>
        <taxon>Nocardia</taxon>
    </lineage>
</organism>